<dbReference type="VEuPathDB" id="FungiDB:CPC735_031610"/>
<accession>C5P535</accession>
<feature type="region of interest" description="Disordered" evidence="1">
    <location>
        <begin position="1"/>
        <end position="33"/>
    </location>
</feature>
<dbReference type="KEGG" id="cpw:9695465"/>
<keyword evidence="2" id="KW-1133">Transmembrane helix</keyword>
<dbReference type="HOGENOM" id="CLU_1786667_0_0_1"/>
<keyword evidence="2" id="KW-0472">Membrane</keyword>
<evidence type="ECO:0000256" key="1">
    <source>
        <dbReference type="SAM" id="MobiDB-lite"/>
    </source>
</evidence>
<dbReference type="PANTHER" id="PTHR38488">
    <property type="entry name" value="OXIDOREDUCTASE 9.5 KDA SUBUNIT, PUTATIVE (AFU_ORTHOLOGUE AFUA_5G08980)-RELATED"/>
    <property type="match status" value="1"/>
</dbReference>
<proteinExistence type="predicted"/>
<feature type="transmembrane region" description="Helical" evidence="2">
    <location>
        <begin position="92"/>
        <end position="113"/>
    </location>
</feature>
<evidence type="ECO:0000313" key="4">
    <source>
        <dbReference type="Proteomes" id="UP000009084"/>
    </source>
</evidence>
<sequence>MPRPSSITSSPVAGTTLHHHHRSETLTGRTSPCPQHPIALSIRRYNPPPNTHFPDSIEAFEIPHIQVVAMSKPVFWSTPLRYMRWAANERPAIFYSILMGSLGPVALVALPPIRRYFGDVDPAPVPMSYPIPPGPRKIPQGYDDE</sequence>
<name>C5P535_COCP7</name>
<dbReference type="AlphaFoldDB" id="C5P535"/>
<evidence type="ECO:0000256" key="2">
    <source>
        <dbReference type="SAM" id="Phobius"/>
    </source>
</evidence>
<dbReference type="PANTHER" id="PTHR38488:SF1">
    <property type="entry name" value="OXIDOREDUCTASE 9.5 KDA SUBUNIT, PUTATIVE (AFU_ORTHOLOGUE AFUA_5G08980)-RELATED"/>
    <property type="match status" value="1"/>
</dbReference>
<protein>
    <submittedName>
        <fullName evidence="3">NADH-ubiquinone oxidoreductase 9.5 kDa subunit, putative</fullName>
    </submittedName>
</protein>
<dbReference type="Proteomes" id="UP000009084">
    <property type="component" value="Unassembled WGS sequence"/>
</dbReference>
<keyword evidence="3" id="KW-0830">Ubiquinone</keyword>
<dbReference type="EMBL" id="ACFW01000025">
    <property type="protein sequence ID" value="EER27825.1"/>
    <property type="molecule type" value="Genomic_DNA"/>
</dbReference>
<reference evidence="3 4" key="1">
    <citation type="journal article" date="2009" name="Genome Res.">
        <title>Comparative genomic analyses of the human fungal pathogens Coccidioides and their relatives.</title>
        <authorList>
            <person name="Sharpton T.J."/>
            <person name="Stajich J.E."/>
            <person name="Rounsley S.D."/>
            <person name="Gardner M.J."/>
            <person name="Wortman J.R."/>
            <person name="Jordar V.S."/>
            <person name="Maiti R."/>
            <person name="Kodira C.D."/>
            <person name="Neafsey D.E."/>
            <person name="Zeng Q."/>
            <person name="Hung C.-Y."/>
            <person name="McMahan C."/>
            <person name="Muszewska A."/>
            <person name="Grynberg M."/>
            <person name="Mandel M.A."/>
            <person name="Kellner E.M."/>
            <person name="Barker B.M."/>
            <person name="Galgiani J.N."/>
            <person name="Orbach M.J."/>
            <person name="Kirkland T.N."/>
            <person name="Cole G.T."/>
            <person name="Henn M.R."/>
            <person name="Birren B.W."/>
            <person name="Taylor J.W."/>
        </authorList>
    </citation>
    <scope>NUCLEOTIDE SEQUENCE [LARGE SCALE GENOMIC DNA]</scope>
    <source>
        <strain evidence="4">C735</strain>
    </source>
</reference>
<feature type="compositionally biased region" description="Polar residues" evidence="1">
    <location>
        <begin position="1"/>
        <end position="13"/>
    </location>
</feature>
<keyword evidence="2" id="KW-0812">Transmembrane</keyword>
<comment type="caution">
    <text evidence="3">The sequence shown here is derived from an EMBL/GenBank/DDBJ whole genome shotgun (WGS) entry which is preliminary data.</text>
</comment>
<evidence type="ECO:0000313" key="3">
    <source>
        <dbReference type="EMBL" id="EER27825.1"/>
    </source>
</evidence>
<dbReference type="InterPro" id="IPR039961">
    <property type="entry name" value="Nuo9.5"/>
</dbReference>
<dbReference type="OrthoDB" id="2093409at2759"/>
<dbReference type="CDD" id="cd22903">
    <property type="entry name" value="NI9M"/>
    <property type="match status" value="1"/>
</dbReference>
<organism evidence="3 4">
    <name type="scientific">Coccidioides posadasii (strain C735)</name>
    <name type="common">Valley fever fungus</name>
    <dbReference type="NCBI Taxonomy" id="222929"/>
    <lineage>
        <taxon>Eukaryota</taxon>
        <taxon>Fungi</taxon>
        <taxon>Dikarya</taxon>
        <taxon>Ascomycota</taxon>
        <taxon>Pezizomycotina</taxon>
        <taxon>Eurotiomycetes</taxon>
        <taxon>Eurotiomycetidae</taxon>
        <taxon>Onygenales</taxon>
        <taxon>Onygenaceae</taxon>
        <taxon>Coccidioides</taxon>
    </lineage>
</organism>
<gene>
    <name evidence="3" type="ORF">CPC735_031610</name>
</gene>